<dbReference type="EMBL" id="MT141743">
    <property type="protein sequence ID" value="QJA69868.1"/>
    <property type="molecule type" value="Genomic_DNA"/>
</dbReference>
<reference evidence="2" key="1">
    <citation type="submission" date="2020-03" db="EMBL/GenBank/DDBJ databases">
        <title>The deep terrestrial virosphere.</title>
        <authorList>
            <person name="Holmfeldt K."/>
            <person name="Nilsson E."/>
            <person name="Simone D."/>
            <person name="Lopez-Fernandez M."/>
            <person name="Wu X."/>
            <person name="de Brujin I."/>
            <person name="Lundin D."/>
            <person name="Andersson A."/>
            <person name="Bertilsson S."/>
            <person name="Dopson M."/>
        </authorList>
    </citation>
    <scope>NUCLEOTIDE SEQUENCE</scope>
    <source>
        <strain evidence="2">MM415A04215</strain>
        <strain evidence="3">MM415B04824</strain>
    </source>
</reference>
<name>A0A6M3JKT4_9ZZZZ</name>
<keyword evidence="1" id="KW-0812">Transmembrane</keyword>
<dbReference type="AlphaFoldDB" id="A0A6M3JKT4"/>
<evidence type="ECO:0000313" key="2">
    <source>
        <dbReference type="EMBL" id="QJA69868.1"/>
    </source>
</evidence>
<sequence>MVAKSDIAHIREMGVVTMRGAYSAPSAIATTSLMEMSLLIFVNEQRICRDKTYPLKIFSVDLGYVAVQFRDY</sequence>
<organism evidence="2">
    <name type="scientific">viral metagenome</name>
    <dbReference type="NCBI Taxonomy" id="1070528"/>
    <lineage>
        <taxon>unclassified sequences</taxon>
        <taxon>metagenomes</taxon>
        <taxon>organismal metagenomes</taxon>
    </lineage>
</organism>
<evidence type="ECO:0000313" key="3">
    <source>
        <dbReference type="EMBL" id="QJA92185.1"/>
    </source>
</evidence>
<accession>A0A6M3JKT4</accession>
<protein>
    <submittedName>
        <fullName evidence="2">Uncharacterized protein</fullName>
    </submittedName>
</protein>
<proteinExistence type="predicted"/>
<keyword evidence="1" id="KW-1133">Transmembrane helix</keyword>
<feature type="transmembrane region" description="Helical" evidence="1">
    <location>
        <begin position="20"/>
        <end position="42"/>
    </location>
</feature>
<keyword evidence="1" id="KW-0472">Membrane</keyword>
<gene>
    <name evidence="2" type="ORF">MM415A04215_0005</name>
    <name evidence="3" type="ORF">MM415B04824_0006</name>
</gene>
<dbReference type="EMBL" id="MT143045">
    <property type="protein sequence ID" value="QJA92185.1"/>
    <property type="molecule type" value="Genomic_DNA"/>
</dbReference>
<evidence type="ECO:0000256" key="1">
    <source>
        <dbReference type="SAM" id="Phobius"/>
    </source>
</evidence>